<dbReference type="InterPro" id="IPR036047">
    <property type="entry name" value="F-box-like_dom_sf"/>
</dbReference>
<evidence type="ECO:0008006" key="3">
    <source>
        <dbReference type="Google" id="ProtNLM"/>
    </source>
</evidence>
<evidence type="ECO:0000313" key="2">
    <source>
        <dbReference type="Proteomes" id="UP000816034"/>
    </source>
</evidence>
<dbReference type="SUPFAM" id="SSF81383">
    <property type="entry name" value="F-box domain"/>
    <property type="match status" value="1"/>
</dbReference>
<dbReference type="EMBL" id="PYSW02000027">
    <property type="protein sequence ID" value="KAG2381511.1"/>
    <property type="molecule type" value="Genomic_DNA"/>
</dbReference>
<dbReference type="GeneID" id="68098954"/>
<gene>
    <name evidence="1" type="ORF">C9374_006500</name>
</gene>
<proteinExistence type="predicted"/>
<comment type="caution">
    <text evidence="1">The sequence shown here is derived from an EMBL/GenBank/DDBJ whole genome shotgun (WGS) entry which is preliminary data.</text>
</comment>
<dbReference type="RefSeq" id="XP_044547191.1">
    <property type="nucleotide sequence ID" value="XM_044696368.1"/>
</dbReference>
<sequence>MSLPDHEDFTSRTSMMTIFGNDLILEIIGNYLELVDILSLSSVCQVISFSISNLSIWKNYYFDHLRAFENFRSNFESNSPSKKYTFLEIFIIITTNNSSTRFNFYGNDSKLQT</sequence>
<keyword evidence="2" id="KW-1185">Reference proteome</keyword>
<evidence type="ECO:0000313" key="1">
    <source>
        <dbReference type="EMBL" id="KAG2381511.1"/>
    </source>
</evidence>
<accession>A0AA88GIC5</accession>
<name>A0AA88GIC5_NAELO</name>
<protein>
    <recommendedName>
        <fullName evidence="3">F-box domain-containing protein</fullName>
    </recommendedName>
</protein>
<dbReference type="AlphaFoldDB" id="A0AA88GIC5"/>
<reference evidence="1 2" key="1">
    <citation type="journal article" date="2018" name="BMC Genomics">
        <title>The genome of Naegleria lovaniensis, the basis for a comparative approach to unravel pathogenicity factors of the human pathogenic amoeba N. fowleri.</title>
        <authorList>
            <person name="Liechti N."/>
            <person name="Schurch N."/>
            <person name="Bruggmann R."/>
            <person name="Wittwer M."/>
        </authorList>
    </citation>
    <scope>NUCLEOTIDE SEQUENCE [LARGE SCALE GENOMIC DNA]</scope>
    <source>
        <strain evidence="1 2">ATCC 30569</strain>
    </source>
</reference>
<organism evidence="1 2">
    <name type="scientific">Naegleria lovaniensis</name>
    <name type="common">Amoeba</name>
    <dbReference type="NCBI Taxonomy" id="51637"/>
    <lineage>
        <taxon>Eukaryota</taxon>
        <taxon>Discoba</taxon>
        <taxon>Heterolobosea</taxon>
        <taxon>Tetramitia</taxon>
        <taxon>Eutetramitia</taxon>
        <taxon>Vahlkampfiidae</taxon>
        <taxon>Naegleria</taxon>
    </lineage>
</organism>
<dbReference type="Proteomes" id="UP000816034">
    <property type="component" value="Unassembled WGS sequence"/>
</dbReference>